<dbReference type="RefSeq" id="XP_041683937.1">
    <property type="nucleotide sequence ID" value="XM_041833589.1"/>
</dbReference>
<reference evidence="2" key="1">
    <citation type="journal article" date="2016" name="Genome Biol. Evol.">
        <title>Comparative 'omics' of the Fusarium fujikuroi species complex highlights differences in genetic potential and metabolite synthesis.</title>
        <authorList>
            <person name="Niehaus E.-M."/>
            <person name="Muensterkoetter M."/>
            <person name="Proctor R.H."/>
            <person name="Brown D.W."/>
            <person name="Sharon A."/>
            <person name="Idan Y."/>
            <person name="Oren-Young L."/>
            <person name="Sieber C.M."/>
            <person name="Novak O."/>
            <person name="Pencik A."/>
            <person name="Tarkowska D."/>
            <person name="Hromadova K."/>
            <person name="Freeman S."/>
            <person name="Maymon M."/>
            <person name="Elazar M."/>
            <person name="Youssef S.A."/>
            <person name="El-Shabrawy E.S.M."/>
            <person name="Shalaby A.B.A."/>
            <person name="Houterman P."/>
            <person name="Brock N.L."/>
            <person name="Burkhardt I."/>
            <person name="Tsavkelova E.A."/>
            <person name="Dickschat J.S."/>
            <person name="Galuszka P."/>
            <person name="Gueldener U."/>
            <person name="Tudzynski B."/>
        </authorList>
    </citation>
    <scope>NUCLEOTIDE SEQUENCE [LARGE SCALE GENOMIC DNA]</scope>
    <source>
        <strain evidence="2">MRC7560</strain>
    </source>
</reference>
<gene>
    <name evidence="1" type="ORF">FMAN_14043</name>
</gene>
<accession>A0A1L7TE24</accession>
<proteinExistence type="predicted"/>
<evidence type="ECO:0000313" key="2">
    <source>
        <dbReference type="Proteomes" id="UP000184255"/>
    </source>
</evidence>
<sequence>MSRREAVVAPLTPEKYDCASIQEPGLTYSLLLSAPPHASGTVAPSQPKSEPVLAPGPCLELMPEAWPNYALLPGVYSWDTMHARYQVTDPSISMFNTSMNMQLGFHDAMGDLCVPELQGDWHLETRGTLSQVGQLPLCSFKNAVETLGHLTPRVQALNNKSQEVFDDWGPSHGKGDFDQRSPMLLLKDAVLKLVMAWLFNPSEDINDECSILSSVSSTQNELRNNQVVAELLSCSATLTKATQSLHEELGTRTNSAVCDNIVAHHLVVVCHMHLFRSFAAVLGALQDGAEVIQGDTTPGLADLRLAMVVQISSYLFVRQCRVVDGYLELKSGPNSSAGSPNKGTKDGRVVQQLKALVDSRLAWFQKLWYM</sequence>
<dbReference type="AlphaFoldDB" id="A0A1L7TE24"/>
<dbReference type="EMBL" id="FCQH01000007">
    <property type="protein sequence ID" value="CVK96189.1"/>
    <property type="molecule type" value="Genomic_DNA"/>
</dbReference>
<name>A0A1L7TE24_FUSMA</name>
<dbReference type="GeneID" id="65093292"/>
<keyword evidence="2" id="KW-1185">Reference proteome</keyword>
<comment type="caution">
    <text evidence="1">The sequence shown here is derived from an EMBL/GenBank/DDBJ whole genome shotgun (WGS) entry which is preliminary data.</text>
</comment>
<protein>
    <submittedName>
        <fullName evidence="1">Uncharacterized protein</fullName>
    </submittedName>
</protein>
<dbReference type="VEuPathDB" id="FungiDB:FMAN_14043"/>
<dbReference type="Proteomes" id="UP000184255">
    <property type="component" value="Unassembled WGS sequence"/>
</dbReference>
<evidence type="ECO:0000313" key="1">
    <source>
        <dbReference type="EMBL" id="CVK96189.1"/>
    </source>
</evidence>
<organism evidence="1 2">
    <name type="scientific">Fusarium mangiferae</name>
    <name type="common">Mango malformation disease fungus</name>
    <dbReference type="NCBI Taxonomy" id="192010"/>
    <lineage>
        <taxon>Eukaryota</taxon>
        <taxon>Fungi</taxon>
        <taxon>Dikarya</taxon>
        <taxon>Ascomycota</taxon>
        <taxon>Pezizomycotina</taxon>
        <taxon>Sordariomycetes</taxon>
        <taxon>Hypocreomycetidae</taxon>
        <taxon>Hypocreales</taxon>
        <taxon>Nectriaceae</taxon>
        <taxon>Fusarium</taxon>
        <taxon>Fusarium fujikuroi species complex</taxon>
    </lineage>
</organism>